<keyword evidence="3 6" id="KW-0812">Transmembrane</keyword>
<evidence type="ECO:0000256" key="5">
    <source>
        <dbReference type="ARBA" id="ARBA00023136"/>
    </source>
</evidence>
<feature type="transmembrane region" description="Helical" evidence="6">
    <location>
        <begin position="37"/>
        <end position="56"/>
    </location>
</feature>
<keyword evidence="4 6" id="KW-1133">Transmembrane helix</keyword>
<evidence type="ECO:0000256" key="4">
    <source>
        <dbReference type="ARBA" id="ARBA00022989"/>
    </source>
</evidence>
<evidence type="ECO:0000256" key="2">
    <source>
        <dbReference type="ARBA" id="ARBA00022475"/>
    </source>
</evidence>
<evidence type="ECO:0000256" key="3">
    <source>
        <dbReference type="ARBA" id="ARBA00022692"/>
    </source>
</evidence>
<evidence type="ECO:0000259" key="7">
    <source>
        <dbReference type="Pfam" id="PF04039"/>
    </source>
</evidence>
<dbReference type="PANTHER" id="PTHR33932">
    <property type="entry name" value="NA(+)/H(+) ANTIPORTER SUBUNIT B"/>
    <property type="match status" value="1"/>
</dbReference>
<dbReference type="InterPro" id="IPR050622">
    <property type="entry name" value="CPA3_antiporter_subunitB"/>
</dbReference>
<dbReference type="AlphaFoldDB" id="A0A0W8FHY7"/>
<dbReference type="EMBL" id="LNQE01001209">
    <property type="protein sequence ID" value="KUG20258.1"/>
    <property type="molecule type" value="Genomic_DNA"/>
</dbReference>
<keyword evidence="2" id="KW-1003">Cell membrane</keyword>
<evidence type="ECO:0000256" key="1">
    <source>
        <dbReference type="ARBA" id="ARBA00004651"/>
    </source>
</evidence>
<dbReference type="PANTHER" id="PTHR33932:SF4">
    <property type="entry name" value="NA(+)_H(+) ANTIPORTER SUBUNIT B"/>
    <property type="match status" value="1"/>
</dbReference>
<accession>A0A0W8FHY7</accession>
<dbReference type="NCBIfam" id="NF006248">
    <property type="entry name" value="PRK08386.1"/>
    <property type="match status" value="1"/>
</dbReference>
<feature type="transmembrane region" description="Helical" evidence="6">
    <location>
        <begin position="76"/>
        <end position="98"/>
    </location>
</feature>
<sequence length="154" mass="16133">MNMSKVVRAAANLLFPFILIFGLYIVAHGHLTPGGGFQGGAVFATGIILMIVAYRYETAVGRFSKDILRNCEFAGLLIFVSLALAALAFGTGFFYNWVADTGLIFGASVAPGANPGDLNTGGVIPLMNLAVGLEVLGALSVIILYMLSGTREEA</sequence>
<keyword evidence="5 6" id="KW-0472">Membrane</keyword>
<comment type="caution">
    <text evidence="8">The sequence shown here is derived from an EMBL/GenBank/DDBJ whole genome shotgun (WGS) entry which is preliminary data.</text>
</comment>
<reference evidence="8" key="1">
    <citation type="journal article" date="2015" name="Proc. Natl. Acad. Sci. U.S.A.">
        <title>Networks of energetic and metabolic interactions define dynamics in microbial communities.</title>
        <authorList>
            <person name="Embree M."/>
            <person name="Liu J.K."/>
            <person name="Al-Bassam M.M."/>
            <person name="Zengler K."/>
        </authorList>
    </citation>
    <scope>NUCLEOTIDE SEQUENCE</scope>
</reference>
<dbReference type="Pfam" id="PF04039">
    <property type="entry name" value="MnhB"/>
    <property type="match status" value="1"/>
</dbReference>
<proteinExistence type="predicted"/>
<comment type="subcellular location">
    <subcellularLocation>
        <location evidence="1">Cell membrane</location>
        <topology evidence="1">Multi-pass membrane protein</topology>
    </subcellularLocation>
</comment>
<dbReference type="GO" id="GO:0005886">
    <property type="term" value="C:plasma membrane"/>
    <property type="evidence" value="ECO:0007669"/>
    <property type="project" value="UniProtKB-SubCell"/>
</dbReference>
<evidence type="ECO:0000256" key="6">
    <source>
        <dbReference type="SAM" id="Phobius"/>
    </source>
</evidence>
<gene>
    <name evidence="8" type="ORF">ASZ90_009992</name>
</gene>
<feature type="transmembrane region" description="Helical" evidence="6">
    <location>
        <begin position="12"/>
        <end position="31"/>
    </location>
</feature>
<protein>
    <submittedName>
        <fullName evidence="8">Membrane bound hydrogenase, mbhf subunit</fullName>
    </submittedName>
</protein>
<feature type="transmembrane region" description="Helical" evidence="6">
    <location>
        <begin position="126"/>
        <end position="147"/>
    </location>
</feature>
<organism evidence="8">
    <name type="scientific">hydrocarbon metagenome</name>
    <dbReference type="NCBI Taxonomy" id="938273"/>
    <lineage>
        <taxon>unclassified sequences</taxon>
        <taxon>metagenomes</taxon>
        <taxon>ecological metagenomes</taxon>
    </lineage>
</organism>
<feature type="domain" description="Na+/H+ antiporter MnhB subunit-related protein" evidence="7">
    <location>
        <begin position="6"/>
        <end position="140"/>
    </location>
</feature>
<evidence type="ECO:0000313" key="8">
    <source>
        <dbReference type="EMBL" id="KUG20258.1"/>
    </source>
</evidence>
<name>A0A0W8FHY7_9ZZZZ</name>
<dbReference type="InterPro" id="IPR007182">
    <property type="entry name" value="MnhB"/>
</dbReference>